<dbReference type="RefSeq" id="WP_129219146.1">
    <property type="nucleotide sequence ID" value="NZ_QYBC01000008.1"/>
</dbReference>
<evidence type="ECO:0000259" key="1">
    <source>
        <dbReference type="Pfam" id="PF00174"/>
    </source>
</evidence>
<keyword evidence="3" id="KW-1185">Reference proteome</keyword>
<protein>
    <recommendedName>
        <fullName evidence="1">Oxidoreductase molybdopterin-binding domain-containing protein</fullName>
    </recommendedName>
</protein>
<organism evidence="2 3">
    <name type="scientific">Lichenibacterium ramalinae</name>
    <dbReference type="NCBI Taxonomy" id="2316527"/>
    <lineage>
        <taxon>Bacteria</taxon>
        <taxon>Pseudomonadati</taxon>
        <taxon>Pseudomonadota</taxon>
        <taxon>Alphaproteobacteria</taxon>
        <taxon>Hyphomicrobiales</taxon>
        <taxon>Lichenihabitantaceae</taxon>
        <taxon>Lichenibacterium</taxon>
    </lineage>
</organism>
<dbReference type="PROSITE" id="PS51257">
    <property type="entry name" value="PROKAR_LIPOPROTEIN"/>
    <property type="match status" value="1"/>
</dbReference>
<accession>A0A4Q2RE78</accession>
<dbReference type="SUPFAM" id="SSF56524">
    <property type="entry name" value="Oxidoreductase molybdopterin-binding domain"/>
    <property type="match status" value="1"/>
</dbReference>
<reference evidence="2 3" key="1">
    <citation type="submission" date="2018-09" db="EMBL/GenBank/DDBJ databases">
        <authorList>
            <person name="Grouzdev D.S."/>
            <person name="Krutkina M.S."/>
        </authorList>
    </citation>
    <scope>NUCLEOTIDE SEQUENCE [LARGE SCALE GENOMIC DNA]</scope>
    <source>
        <strain evidence="2 3">RmlP001</strain>
    </source>
</reference>
<dbReference type="Pfam" id="PF00174">
    <property type="entry name" value="Oxidored_molyb"/>
    <property type="match status" value="1"/>
</dbReference>
<dbReference type="Proteomes" id="UP000289411">
    <property type="component" value="Unassembled WGS sequence"/>
</dbReference>
<dbReference type="PANTHER" id="PTHR43032:SF2">
    <property type="entry name" value="BLL0505 PROTEIN"/>
    <property type="match status" value="1"/>
</dbReference>
<proteinExistence type="predicted"/>
<dbReference type="AlphaFoldDB" id="A0A4Q2RE78"/>
<sequence length="262" mass="28218">MRDANPTRRGLLKAGLAGLGGLALAGCEGGGGDGGITQALFGTEEALTRRIQGLLAGPNALAREYGEADISRSFKPNGSTDPQDDAYRALVKDGFSAFRLAVDGLVDRPGSFTLADLRAMPSRTQITRHDCVEGWSCIGKWSGVRLSHLLDTVGVKPEARFVVFHCADTPDEPSFGDEPAHFYGSIDLASARHEQTILAYDLNGAALAVEHGAPLRLRVERQLGYKMSKYVMRVEVVDSFAKIGDGHGGYWEDNGYNWYAGI</sequence>
<gene>
    <name evidence="2" type="ORF">D3272_10555</name>
</gene>
<dbReference type="InterPro" id="IPR000572">
    <property type="entry name" value="OxRdtase_Mopterin-bd_dom"/>
</dbReference>
<dbReference type="InterPro" id="IPR006311">
    <property type="entry name" value="TAT_signal"/>
</dbReference>
<feature type="domain" description="Oxidoreductase molybdopterin-binding" evidence="1">
    <location>
        <begin position="96"/>
        <end position="238"/>
    </location>
</feature>
<evidence type="ECO:0000313" key="2">
    <source>
        <dbReference type="EMBL" id="RYB04915.1"/>
    </source>
</evidence>
<name>A0A4Q2RE78_9HYPH</name>
<dbReference type="OrthoDB" id="9795587at2"/>
<comment type="caution">
    <text evidence="2">The sequence shown here is derived from an EMBL/GenBank/DDBJ whole genome shotgun (WGS) entry which is preliminary data.</text>
</comment>
<dbReference type="PANTHER" id="PTHR43032">
    <property type="entry name" value="PROTEIN-METHIONINE-SULFOXIDE REDUCTASE"/>
    <property type="match status" value="1"/>
</dbReference>
<dbReference type="EMBL" id="QYBC01000008">
    <property type="protein sequence ID" value="RYB04915.1"/>
    <property type="molecule type" value="Genomic_DNA"/>
</dbReference>
<dbReference type="Gene3D" id="3.90.420.10">
    <property type="entry name" value="Oxidoreductase, molybdopterin-binding domain"/>
    <property type="match status" value="1"/>
</dbReference>
<dbReference type="InterPro" id="IPR036374">
    <property type="entry name" value="OxRdtase_Mopterin-bd_sf"/>
</dbReference>
<dbReference type="PROSITE" id="PS51318">
    <property type="entry name" value="TAT"/>
    <property type="match status" value="1"/>
</dbReference>
<evidence type="ECO:0000313" key="3">
    <source>
        <dbReference type="Proteomes" id="UP000289411"/>
    </source>
</evidence>
<reference evidence="2 3" key="2">
    <citation type="submission" date="2019-02" db="EMBL/GenBank/DDBJ databases">
        <title>'Lichenibacterium ramalinii' gen. nov. sp. nov., 'Lichenibacterium minor' gen. nov. sp. nov.</title>
        <authorList>
            <person name="Pankratov T."/>
        </authorList>
    </citation>
    <scope>NUCLEOTIDE SEQUENCE [LARGE SCALE GENOMIC DNA]</scope>
    <source>
        <strain evidence="2 3">RmlP001</strain>
    </source>
</reference>